<feature type="transmembrane region" description="Helical" evidence="1">
    <location>
        <begin position="694"/>
        <end position="715"/>
    </location>
</feature>
<feature type="domain" description="Arabinofuranosyltransferase central" evidence="2">
    <location>
        <begin position="224"/>
        <end position="650"/>
    </location>
</feature>
<feature type="transmembrane region" description="Helical" evidence="1">
    <location>
        <begin position="262"/>
        <end position="282"/>
    </location>
</feature>
<dbReference type="InterPro" id="IPR027451">
    <property type="entry name" value="EmbABC_dom1"/>
</dbReference>
<feature type="transmembrane region" description="Helical" evidence="1">
    <location>
        <begin position="597"/>
        <end position="618"/>
    </location>
</feature>
<feature type="transmembrane region" description="Helical" evidence="1">
    <location>
        <begin position="230"/>
        <end position="250"/>
    </location>
</feature>
<reference evidence="4 5" key="1">
    <citation type="submission" date="2019-03" db="EMBL/GenBank/DDBJ databases">
        <title>Draft genome sequences of novel Actinobacteria.</title>
        <authorList>
            <person name="Sahin N."/>
            <person name="Ay H."/>
            <person name="Saygin H."/>
        </authorList>
    </citation>
    <scope>NUCLEOTIDE SEQUENCE [LARGE SCALE GENOMIC DNA]</scope>
    <source>
        <strain evidence="4 5">16K404</strain>
    </source>
</reference>
<proteinExistence type="predicted"/>
<feature type="transmembrane region" description="Helical" evidence="1">
    <location>
        <begin position="516"/>
        <end position="535"/>
    </location>
</feature>
<dbReference type="GO" id="GO:0052636">
    <property type="term" value="F:arabinosyltransferase activity"/>
    <property type="evidence" value="ECO:0007669"/>
    <property type="project" value="InterPro"/>
</dbReference>
<protein>
    <submittedName>
        <fullName evidence="4">Arabinosyltransferase</fullName>
    </submittedName>
</protein>
<comment type="caution">
    <text evidence="4">The sequence shown here is derived from an EMBL/GenBank/DDBJ whole genome shotgun (WGS) entry which is preliminary data.</text>
</comment>
<dbReference type="AlphaFoldDB" id="A0A4R4UX34"/>
<keyword evidence="1" id="KW-1133">Transmembrane helix</keyword>
<dbReference type="InterPro" id="IPR042486">
    <property type="entry name" value="Arabino_trans_C_2"/>
</dbReference>
<dbReference type="InterPro" id="IPR007680">
    <property type="entry name" value="Arabino_trans_central"/>
</dbReference>
<keyword evidence="5" id="KW-1185">Reference proteome</keyword>
<dbReference type="Pfam" id="PF17689">
    <property type="entry name" value="Arabino_trans_N"/>
    <property type="match status" value="1"/>
</dbReference>
<feature type="transmembrane region" description="Helical" evidence="1">
    <location>
        <begin position="418"/>
        <end position="439"/>
    </location>
</feature>
<accession>A0A4R4UX34</accession>
<feature type="domain" description="Arabinosyltransferas concanavalin like" evidence="3">
    <location>
        <begin position="80"/>
        <end position="176"/>
    </location>
</feature>
<evidence type="ECO:0000256" key="1">
    <source>
        <dbReference type="SAM" id="Phobius"/>
    </source>
</evidence>
<evidence type="ECO:0000259" key="3">
    <source>
        <dbReference type="Pfam" id="PF17689"/>
    </source>
</evidence>
<dbReference type="Proteomes" id="UP000294744">
    <property type="component" value="Unassembled WGS sequence"/>
</dbReference>
<dbReference type="GO" id="GO:0071766">
    <property type="term" value="P:Actinobacterium-type cell wall biogenesis"/>
    <property type="evidence" value="ECO:0007669"/>
    <property type="project" value="InterPro"/>
</dbReference>
<dbReference type="InterPro" id="IPR040920">
    <property type="entry name" value="Arabino_trans_N"/>
</dbReference>
<feature type="transmembrane region" description="Helical" evidence="1">
    <location>
        <begin position="547"/>
        <end position="565"/>
    </location>
</feature>
<dbReference type="Gene3D" id="3.40.190.160">
    <property type="match status" value="1"/>
</dbReference>
<name>A0A4R4UX34_9PSEU</name>
<dbReference type="Gene3D" id="2.60.120.610">
    <property type="entry name" value="arabinofuranosyltransferase like domain"/>
    <property type="match status" value="1"/>
</dbReference>
<dbReference type="OrthoDB" id="3588137at2"/>
<gene>
    <name evidence="4" type="ORF">E1161_00450</name>
</gene>
<feature type="transmembrane region" description="Helical" evidence="1">
    <location>
        <begin position="333"/>
        <end position="354"/>
    </location>
</feature>
<dbReference type="Pfam" id="PF04602">
    <property type="entry name" value="Arabinose_trans"/>
    <property type="match status" value="1"/>
</dbReference>
<sequence>MLLRALDRVVQLTWRVVDDYGVVVSQSPPALNPSPSARRPRNRPGPADHRAWWCGVLAAITVLLGVAIPFAPVTASDPVVSWPQAGELPSSTVVPLSPPRPLSLHATIPCAALRAVGNGEVLRTVPAGANPATGLAVTTAAGRVSVLAAGTPLLDEPIPVGGCDYRIAATATGLSITRGSAPVANFPDQPVPSVSALISAAGGMPQAGGLAVTLHADDRYNSQPNGLKTVLLWSHLLALGATLVLAWRLWGPVRIPRARLRWADLVVGVTAASWVLLGPVQYDDAWYVLMSRNAGASGYLGNYVYMFNATENPFVLSQYLMQFWGQLGEFSLWWLRLLPLAYGLITWVALRRLLATTLGRTARNRWVPWALGLAFLAWWLPYGMTLRPEPLILCLTAVTMLLAETARRRESIPTAAAATLVAALALSCSPSGLVAWAPLVPALPWLWRWLRDRSWKSRSAAGLTVVAAGTAIVPVAFADATFGDVLEATKVHRWYYGSFAWYEEWRHIDTLMTGPWALRLPVLMTLGVGLLVALGRGRRTAPGTVRWLMLSSAVITALAMALLALSPTKWVLHFGALAAPAIVLLTTALLRSPLPRTTGAVASIAGTGVLIAVAAAGFSGPNIWKPFSDRGQSFGNHLPASLSKIELSMTAPHIGDVFLRDAKLWVALAVAIAAFGLWRRRQHLGVLMRPERGVLIATALLLVIGMFAVFAYAPFRQAPGWTVASGGFEFATTGRTGGLADHVQVLSDADVQPHAPVEPAVVRGDFATPSPLPVPPSAPGAVWHSRTTPPTGRGSLATGWYPVLATGDGTHVTVPVLGEGLTAHRLAVQANTPSGVISLPLNPDAALGARHWQELAVALPQPTRAIRVVAEQHGPWLAVGEPRLTKIRPVTTVTDGQIVFADQLSAMLWPDIDHAEVAHGMTKPPTVRVSAAEHIDPGVLSNSTFTDWGGNFATSAQTATYVRMASALPGGPETTPWGTVDRILYDYPTREVDLVFRHHDRAGWTRLPTLAGEDYIGRKYTG</sequence>
<keyword evidence="1" id="KW-0472">Membrane</keyword>
<feature type="transmembrane region" description="Helical" evidence="1">
    <location>
        <begin position="51"/>
        <end position="71"/>
    </location>
</feature>
<dbReference type="Gene3D" id="2.60.120.940">
    <property type="entry name" value="EmbC, C-terminal domain, subdomain 2"/>
    <property type="match status" value="1"/>
</dbReference>
<evidence type="ECO:0000313" key="4">
    <source>
        <dbReference type="EMBL" id="TDC96740.1"/>
    </source>
</evidence>
<feature type="transmembrane region" description="Helical" evidence="1">
    <location>
        <begin position="366"/>
        <end position="384"/>
    </location>
</feature>
<evidence type="ECO:0000313" key="5">
    <source>
        <dbReference type="Proteomes" id="UP000294744"/>
    </source>
</evidence>
<organism evidence="4 5">
    <name type="scientific">Saccharopolyspora aridisoli</name>
    <dbReference type="NCBI Taxonomy" id="2530385"/>
    <lineage>
        <taxon>Bacteria</taxon>
        <taxon>Bacillati</taxon>
        <taxon>Actinomycetota</taxon>
        <taxon>Actinomycetes</taxon>
        <taxon>Pseudonocardiales</taxon>
        <taxon>Pseudonocardiaceae</taxon>
        <taxon>Saccharopolyspora</taxon>
    </lineage>
</organism>
<feature type="transmembrane region" description="Helical" evidence="1">
    <location>
        <begin position="662"/>
        <end position="678"/>
    </location>
</feature>
<keyword evidence="1" id="KW-0812">Transmembrane</keyword>
<evidence type="ECO:0000259" key="2">
    <source>
        <dbReference type="Pfam" id="PF04602"/>
    </source>
</evidence>
<keyword evidence="4" id="KW-0808">Transferase</keyword>
<feature type="transmembrane region" description="Helical" evidence="1">
    <location>
        <begin position="571"/>
        <end position="590"/>
    </location>
</feature>
<dbReference type="EMBL" id="SMKV01000001">
    <property type="protein sequence ID" value="TDC96740.1"/>
    <property type="molecule type" value="Genomic_DNA"/>
</dbReference>